<name>A0A6A7N666_9BURK</name>
<protein>
    <submittedName>
        <fullName evidence="1">Uncharacterized protein</fullName>
    </submittedName>
</protein>
<dbReference type="EMBL" id="WHUG01000009">
    <property type="protein sequence ID" value="MQA40583.1"/>
    <property type="molecule type" value="Genomic_DNA"/>
</dbReference>
<keyword evidence="2" id="KW-1185">Reference proteome</keyword>
<evidence type="ECO:0000313" key="2">
    <source>
        <dbReference type="Proteomes" id="UP000440498"/>
    </source>
</evidence>
<proteinExistence type="predicted"/>
<sequence>MLRNQAISYRGFIRNCTLACALLIPAVVLSAPHKVIDLRKMSDSSGEYSVSLCARPSPGSAALPGHAFVAFSFIPASGGDPQFVALGFTTNSAVKGLLSFSALLATPTGYLKEEILSHVQENCLVALVNRQDFDNAYAKTRLFAGLPGFGDSPYIAVYSLTQNDCVTFMTGVASVLDGVTVPERNLTDLPMDYMRKLIDAN</sequence>
<dbReference type="Proteomes" id="UP000440498">
    <property type="component" value="Unassembled WGS sequence"/>
</dbReference>
<evidence type="ECO:0000313" key="1">
    <source>
        <dbReference type="EMBL" id="MQA40583.1"/>
    </source>
</evidence>
<dbReference type="RefSeq" id="WP_152839881.1">
    <property type="nucleotide sequence ID" value="NZ_WHUG01000009.1"/>
</dbReference>
<reference evidence="1 2" key="1">
    <citation type="submission" date="2019-10" db="EMBL/GenBank/DDBJ databases">
        <title>Two novel species isolated from a subtropical stream in China.</title>
        <authorList>
            <person name="Lu H."/>
        </authorList>
    </citation>
    <scope>NUCLEOTIDE SEQUENCE [LARGE SCALE GENOMIC DNA]</scope>
    <source>
        <strain evidence="1 2">FT29W</strain>
    </source>
</reference>
<organism evidence="1 2">
    <name type="scientific">Rugamonas aquatica</name>
    <dbReference type="NCBI Taxonomy" id="2743357"/>
    <lineage>
        <taxon>Bacteria</taxon>
        <taxon>Pseudomonadati</taxon>
        <taxon>Pseudomonadota</taxon>
        <taxon>Betaproteobacteria</taxon>
        <taxon>Burkholderiales</taxon>
        <taxon>Oxalobacteraceae</taxon>
        <taxon>Telluria group</taxon>
        <taxon>Rugamonas</taxon>
    </lineage>
</organism>
<dbReference type="AlphaFoldDB" id="A0A6A7N666"/>
<accession>A0A6A7N666</accession>
<comment type="caution">
    <text evidence="1">The sequence shown here is derived from an EMBL/GenBank/DDBJ whole genome shotgun (WGS) entry which is preliminary data.</text>
</comment>
<gene>
    <name evidence="1" type="ORF">GEV02_20735</name>
</gene>